<evidence type="ECO:0000256" key="8">
    <source>
        <dbReference type="ARBA" id="ARBA00007029"/>
    </source>
</evidence>
<dbReference type="GO" id="GO:0033634">
    <property type="term" value="P:positive regulation of cell-cell adhesion mediated by integrin"/>
    <property type="evidence" value="ECO:0007669"/>
    <property type="project" value="TreeGrafter"/>
</dbReference>
<organism evidence="22 23">
    <name type="scientific">Ameiurus melas</name>
    <name type="common">Black bullhead</name>
    <name type="synonym">Silurus melas</name>
    <dbReference type="NCBI Taxonomy" id="219545"/>
    <lineage>
        <taxon>Eukaryota</taxon>
        <taxon>Metazoa</taxon>
        <taxon>Chordata</taxon>
        <taxon>Craniata</taxon>
        <taxon>Vertebrata</taxon>
        <taxon>Euteleostomi</taxon>
        <taxon>Actinopterygii</taxon>
        <taxon>Neopterygii</taxon>
        <taxon>Teleostei</taxon>
        <taxon>Ostariophysi</taxon>
        <taxon>Siluriformes</taxon>
        <taxon>Ictaluridae</taxon>
        <taxon>Ameiurus</taxon>
    </lineage>
</organism>
<evidence type="ECO:0000256" key="12">
    <source>
        <dbReference type="ARBA" id="ARBA00022729"/>
    </source>
</evidence>
<feature type="compositionally biased region" description="Polar residues" evidence="19">
    <location>
        <begin position="103"/>
        <end position="121"/>
    </location>
</feature>
<reference evidence="22 23" key="1">
    <citation type="submission" date="2020-02" db="EMBL/GenBank/DDBJ databases">
        <title>A chromosome-scale genome assembly of the black bullhead catfish (Ameiurus melas).</title>
        <authorList>
            <person name="Wen M."/>
            <person name="Zham M."/>
            <person name="Cabau C."/>
            <person name="Klopp C."/>
            <person name="Donnadieu C."/>
            <person name="Roques C."/>
            <person name="Bouchez O."/>
            <person name="Lampietro C."/>
            <person name="Jouanno E."/>
            <person name="Herpin A."/>
            <person name="Louis A."/>
            <person name="Berthelot C."/>
            <person name="Parey E."/>
            <person name="Roest-Crollius H."/>
            <person name="Braasch I."/>
            <person name="Postlethwait J."/>
            <person name="Robinson-Rechavi M."/>
            <person name="Echchiki A."/>
            <person name="Begum T."/>
            <person name="Montfort J."/>
            <person name="Schartl M."/>
            <person name="Bobe J."/>
            <person name="Guiguen Y."/>
        </authorList>
    </citation>
    <scope>NUCLEOTIDE SEQUENCE [LARGE SCALE GENOMIC DNA]</scope>
    <source>
        <strain evidence="22">M_S1</strain>
        <tissue evidence="22">Blood</tissue>
    </source>
</reference>
<feature type="compositionally biased region" description="Polar residues" evidence="19">
    <location>
        <begin position="173"/>
        <end position="189"/>
    </location>
</feature>
<dbReference type="Pfam" id="PF06365">
    <property type="entry name" value="CD34_antigen"/>
    <property type="match status" value="1"/>
</dbReference>
<keyword evidence="13" id="KW-0130">Cell adhesion</keyword>
<accession>A0A7J6ACH8</accession>
<dbReference type="GO" id="GO:0001726">
    <property type="term" value="C:ruffle"/>
    <property type="evidence" value="ECO:0007669"/>
    <property type="project" value="UniProtKB-SubCell"/>
</dbReference>
<evidence type="ECO:0000256" key="3">
    <source>
        <dbReference type="ARBA" id="ARBA00004285"/>
    </source>
</evidence>
<evidence type="ECO:0000256" key="9">
    <source>
        <dbReference type="ARBA" id="ARBA00017371"/>
    </source>
</evidence>
<gene>
    <name evidence="22" type="ORF">AMELA_G00182150</name>
</gene>
<feature type="compositionally biased region" description="Low complexity" evidence="19">
    <location>
        <begin position="162"/>
        <end position="172"/>
    </location>
</feature>
<evidence type="ECO:0000256" key="13">
    <source>
        <dbReference type="ARBA" id="ARBA00022889"/>
    </source>
</evidence>
<keyword evidence="10" id="KW-1003">Cell membrane</keyword>
<sequence length="469" mass="50591">MQILWTILVLGSLLQGAYAESGTPTSTTDSVKDTTRPTISQQSSSQPITQLSVTTITPLTTEIISTVDAKIQTKMTPGNSDYSTNSSTTTYITTVSVQTSTTAFDSESQSTAITTSPGSQGTSNTIPFTNTTTENGEGSSQLDASGTSQNITTVQVKILTSPTTLPPTIASTQTATPPKSTETPATTPSNQQKHHQTNQTTSLVLKDTPFTRTVAPNSTGDSLERACFKVGEIFNATINCSMTGSEIDGVFKYKTVIINAEDMTTSNIKETTPAKPSKSTAATTVKTTPLELKDTPFTTVAPNSTGDSLERACFKVGEIFNATINCSMTGSEIDGVFKYKTVVINVFESSEQSNNSNDFMTLDNLRTLIAILASCGALALILCAFALCCKCHGLSYRKKQQHLTEEMQTVENGYHDNPTLEVMEVQPEMQEKKLAHYVDFSDSDFSDSWIVPFDNLSTENMLEEEDTHL</sequence>
<comment type="subcellular location">
    <subcellularLocation>
        <location evidence="2">Apical cell membrane</location>
    </subcellularLocation>
    <subcellularLocation>
        <location evidence="6">Cell projection</location>
        <location evidence="6">Filopodium</location>
    </subcellularLocation>
    <subcellularLocation>
        <location evidence="7">Cell projection</location>
        <location evidence="7">Lamellipodium</location>
    </subcellularLocation>
    <subcellularLocation>
        <location evidence="1">Cell projection</location>
        <location evidence="1">Microvillus</location>
    </subcellularLocation>
    <subcellularLocation>
        <location evidence="4">Cell projection</location>
        <location evidence="4">Ruffle</location>
    </subcellularLocation>
    <subcellularLocation>
        <location evidence="3">Membrane raft</location>
    </subcellularLocation>
    <subcellularLocation>
        <location evidence="5">Membrane</location>
        <topology evidence="5">Single-pass type I membrane protein</topology>
    </subcellularLocation>
</comment>
<evidence type="ECO:0000256" key="21">
    <source>
        <dbReference type="SAM" id="SignalP"/>
    </source>
</evidence>
<feature type="chain" id="PRO_5029733277" description="Podocalyxin" evidence="21">
    <location>
        <begin position="20"/>
        <end position="469"/>
    </location>
</feature>
<dbReference type="GO" id="GO:0031528">
    <property type="term" value="C:microvillus membrane"/>
    <property type="evidence" value="ECO:0007669"/>
    <property type="project" value="TreeGrafter"/>
</dbReference>
<dbReference type="GO" id="GO:0016324">
    <property type="term" value="C:apical plasma membrane"/>
    <property type="evidence" value="ECO:0007669"/>
    <property type="project" value="UniProtKB-SubCell"/>
</dbReference>
<keyword evidence="12 21" id="KW-0732">Signal</keyword>
<evidence type="ECO:0000313" key="22">
    <source>
        <dbReference type="EMBL" id="KAF4079779.1"/>
    </source>
</evidence>
<evidence type="ECO:0000256" key="19">
    <source>
        <dbReference type="SAM" id="MobiDB-lite"/>
    </source>
</evidence>
<evidence type="ECO:0000313" key="23">
    <source>
        <dbReference type="Proteomes" id="UP000593565"/>
    </source>
</evidence>
<evidence type="ECO:0000256" key="15">
    <source>
        <dbReference type="ARBA" id="ARBA00023136"/>
    </source>
</evidence>
<evidence type="ECO:0000256" key="10">
    <source>
        <dbReference type="ARBA" id="ARBA00022475"/>
    </source>
</evidence>
<keyword evidence="11 20" id="KW-0812">Transmembrane</keyword>
<name>A0A7J6ACH8_AMEME</name>
<evidence type="ECO:0000256" key="14">
    <source>
        <dbReference type="ARBA" id="ARBA00022989"/>
    </source>
</evidence>
<evidence type="ECO:0000256" key="2">
    <source>
        <dbReference type="ARBA" id="ARBA00004221"/>
    </source>
</evidence>
<keyword evidence="16" id="KW-0325">Glycoprotein</keyword>
<dbReference type="Proteomes" id="UP000593565">
    <property type="component" value="Unassembled WGS sequence"/>
</dbReference>
<dbReference type="GO" id="GO:0045121">
    <property type="term" value="C:membrane raft"/>
    <property type="evidence" value="ECO:0007669"/>
    <property type="project" value="UniProtKB-SubCell"/>
</dbReference>
<keyword evidence="17" id="KW-0966">Cell projection</keyword>
<dbReference type="GO" id="GO:0030027">
    <property type="term" value="C:lamellipodium"/>
    <property type="evidence" value="ECO:0007669"/>
    <property type="project" value="UniProtKB-SubCell"/>
</dbReference>
<keyword evidence="23" id="KW-1185">Reference proteome</keyword>
<feature type="region of interest" description="Disordered" evidence="19">
    <location>
        <begin position="103"/>
        <end position="148"/>
    </location>
</feature>
<feature type="region of interest" description="Disordered" evidence="19">
    <location>
        <begin position="19"/>
        <end position="45"/>
    </location>
</feature>
<dbReference type="InterPro" id="IPR013836">
    <property type="entry name" value="CD34/Podocalyxin"/>
</dbReference>
<feature type="transmembrane region" description="Helical" evidence="20">
    <location>
        <begin position="368"/>
        <end position="389"/>
    </location>
</feature>
<evidence type="ECO:0000256" key="6">
    <source>
        <dbReference type="ARBA" id="ARBA00004486"/>
    </source>
</evidence>
<evidence type="ECO:0000256" key="18">
    <source>
        <dbReference type="ARBA" id="ARBA00031141"/>
    </source>
</evidence>
<dbReference type="InterPro" id="IPR017403">
    <property type="entry name" value="PODXL"/>
</dbReference>
<dbReference type="GO" id="GO:0007155">
    <property type="term" value="P:cell adhesion"/>
    <property type="evidence" value="ECO:0007669"/>
    <property type="project" value="UniProtKB-KW"/>
</dbReference>
<dbReference type="PANTHER" id="PTHR12067:SF5">
    <property type="entry name" value="PODOCALYXIN"/>
    <property type="match status" value="1"/>
</dbReference>
<feature type="compositionally biased region" description="Polar residues" evidence="19">
    <location>
        <begin position="136"/>
        <end position="148"/>
    </location>
</feature>
<evidence type="ECO:0000256" key="4">
    <source>
        <dbReference type="ARBA" id="ARBA00004466"/>
    </source>
</evidence>
<dbReference type="GO" id="GO:0016477">
    <property type="term" value="P:cell migration"/>
    <property type="evidence" value="ECO:0007669"/>
    <property type="project" value="InterPro"/>
</dbReference>
<comment type="caution">
    <text evidence="22">The sequence shown here is derived from an EMBL/GenBank/DDBJ whole genome shotgun (WGS) entry which is preliminary data.</text>
</comment>
<evidence type="ECO:0000256" key="17">
    <source>
        <dbReference type="ARBA" id="ARBA00023273"/>
    </source>
</evidence>
<evidence type="ECO:0000256" key="11">
    <source>
        <dbReference type="ARBA" id="ARBA00022692"/>
    </source>
</evidence>
<dbReference type="GO" id="GO:0032534">
    <property type="term" value="P:regulation of microvillus assembly"/>
    <property type="evidence" value="ECO:0007669"/>
    <property type="project" value="TreeGrafter"/>
</dbReference>
<dbReference type="AlphaFoldDB" id="A0A7J6ACH8"/>
<dbReference type="GO" id="GO:0022408">
    <property type="term" value="P:negative regulation of cell-cell adhesion"/>
    <property type="evidence" value="ECO:0007669"/>
    <property type="project" value="TreeGrafter"/>
</dbReference>
<dbReference type="PANTHER" id="PTHR12067">
    <property type="entry name" value="PODOCALYXIN"/>
    <property type="match status" value="1"/>
</dbReference>
<proteinExistence type="inferred from homology"/>
<dbReference type="GO" id="GO:0030175">
    <property type="term" value="C:filopodium"/>
    <property type="evidence" value="ECO:0007669"/>
    <property type="project" value="UniProtKB-SubCell"/>
</dbReference>
<keyword evidence="15 20" id="KW-0472">Membrane</keyword>
<feature type="signal peptide" evidence="21">
    <location>
        <begin position="1"/>
        <end position="19"/>
    </location>
</feature>
<comment type="similarity">
    <text evidence="8">Belongs to the podocalyxin family.</text>
</comment>
<evidence type="ECO:0000256" key="7">
    <source>
        <dbReference type="ARBA" id="ARBA00004510"/>
    </source>
</evidence>
<dbReference type="EMBL" id="JAAGNN010000015">
    <property type="protein sequence ID" value="KAF4079779.1"/>
    <property type="molecule type" value="Genomic_DNA"/>
</dbReference>
<evidence type="ECO:0000256" key="20">
    <source>
        <dbReference type="SAM" id="Phobius"/>
    </source>
</evidence>
<evidence type="ECO:0000256" key="5">
    <source>
        <dbReference type="ARBA" id="ARBA00004479"/>
    </source>
</evidence>
<feature type="region of interest" description="Disordered" evidence="19">
    <location>
        <begin position="162"/>
        <end position="200"/>
    </location>
</feature>
<feature type="compositionally biased region" description="Low complexity" evidence="19">
    <location>
        <begin position="122"/>
        <end position="135"/>
    </location>
</feature>
<feature type="compositionally biased region" description="Low complexity" evidence="19">
    <location>
        <begin position="36"/>
        <end position="45"/>
    </location>
</feature>
<protein>
    <recommendedName>
        <fullName evidence="9">Podocalyxin</fullName>
    </recommendedName>
    <alternativeName>
        <fullName evidence="18">Podocalyxin-like protein 1</fullName>
    </alternativeName>
</protein>
<keyword evidence="14 20" id="KW-1133">Transmembrane helix</keyword>
<evidence type="ECO:0000256" key="16">
    <source>
        <dbReference type="ARBA" id="ARBA00023180"/>
    </source>
</evidence>
<evidence type="ECO:0000256" key="1">
    <source>
        <dbReference type="ARBA" id="ARBA00004105"/>
    </source>
</evidence>